<gene>
    <name evidence="2" type="ORF">GGR12_000181</name>
</gene>
<dbReference type="AlphaFoldDB" id="A0A7W6JBV3"/>
<evidence type="ECO:0000313" key="2">
    <source>
        <dbReference type="EMBL" id="MBB4081342.1"/>
    </source>
</evidence>
<dbReference type="EMBL" id="JACIDM010000001">
    <property type="protein sequence ID" value="MBB4081342.1"/>
    <property type="molecule type" value="Genomic_DNA"/>
</dbReference>
<evidence type="ECO:0000313" key="3">
    <source>
        <dbReference type="Proteomes" id="UP000529946"/>
    </source>
</evidence>
<keyword evidence="3" id="KW-1185">Reference proteome</keyword>
<feature type="chain" id="PRO_5031416298" evidence="1">
    <location>
        <begin position="22"/>
        <end position="158"/>
    </location>
</feature>
<sequence>MSCGVALAVSLLLSDPGVALAAAQPPAAADAPVSVAGEPLFADIITRSGDLRGVVRGWMASGAADQPGFMTADAFTGFKTRAAELAALDMQGHLILKERGTDGDLKCILRGISEDMPKKVEAVEAAASPAERRVALDELAYLLNDNVEVITAPPQPPV</sequence>
<dbReference type="Proteomes" id="UP000529946">
    <property type="component" value="Unassembled WGS sequence"/>
</dbReference>
<comment type="caution">
    <text evidence="2">The sequence shown here is derived from an EMBL/GenBank/DDBJ whole genome shotgun (WGS) entry which is preliminary data.</text>
</comment>
<feature type="signal peptide" evidence="1">
    <location>
        <begin position="1"/>
        <end position="21"/>
    </location>
</feature>
<accession>A0A7W6JBV3</accession>
<organism evidence="2 3">
    <name type="scientific">Brevundimonas lenta</name>
    <dbReference type="NCBI Taxonomy" id="424796"/>
    <lineage>
        <taxon>Bacteria</taxon>
        <taxon>Pseudomonadati</taxon>
        <taxon>Pseudomonadota</taxon>
        <taxon>Alphaproteobacteria</taxon>
        <taxon>Caulobacterales</taxon>
        <taxon>Caulobacteraceae</taxon>
        <taxon>Brevundimonas</taxon>
    </lineage>
</organism>
<evidence type="ECO:0000256" key="1">
    <source>
        <dbReference type="SAM" id="SignalP"/>
    </source>
</evidence>
<reference evidence="2 3" key="1">
    <citation type="submission" date="2020-08" db="EMBL/GenBank/DDBJ databases">
        <title>Genomic Encyclopedia of Type Strains, Phase IV (KMG-IV): sequencing the most valuable type-strain genomes for metagenomic binning, comparative biology and taxonomic classification.</title>
        <authorList>
            <person name="Goeker M."/>
        </authorList>
    </citation>
    <scope>NUCLEOTIDE SEQUENCE [LARGE SCALE GENOMIC DNA]</scope>
    <source>
        <strain evidence="2 3">DSM 23960</strain>
    </source>
</reference>
<protein>
    <submittedName>
        <fullName evidence="2">Uncharacterized protein</fullName>
    </submittedName>
</protein>
<name>A0A7W6JBV3_9CAUL</name>
<proteinExistence type="predicted"/>
<dbReference type="RefSeq" id="WP_183201908.1">
    <property type="nucleotide sequence ID" value="NZ_BAAAER010000002.1"/>
</dbReference>
<keyword evidence="1" id="KW-0732">Signal</keyword>